<keyword evidence="3" id="KW-0813">Transport</keyword>
<dbReference type="GO" id="GO:0009279">
    <property type="term" value="C:cell outer membrane"/>
    <property type="evidence" value="ECO:0007669"/>
    <property type="project" value="UniProtKB-SubCell"/>
</dbReference>
<evidence type="ECO:0000256" key="4">
    <source>
        <dbReference type="ARBA" id="ARBA00022452"/>
    </source>
</evidence>
<protein>
    <submittedName>
        <fullName evidence="9">TolC family outer membrane protein</fullName>
    </submittedName>
</protein>
<evidence type="ECO:0000256" key="1">
    <source>
        <dbReference type="ARBA" id="ARBA00004442"/>
    </source>
</evidence>
<organism evidence="9 10">
    <name type="scientific">Crenobacter caeni</name>
    <dbReference type="NCBI Taxonomy" id="2705474"/>
    <lineage>
        <taxon>Bacteria</taxon>
        <taxon>Pseudomonadati</taxon>
        <taxon>Pseudomonadota</taxon>
        <taxon>Betaproteobacteria</taxon>
        <taxon>Neisseriales</taxon>
        <taxon>Neisseriaceae</taxon>
        <taxon>Crenobacter</taxon>
    </lineage>
</organism>
<reference evidence="9 10" key="1">
    <citation type="submission" date="2020-02" db="EMBL/GenBank/DDBJ databases">
        <authorList>
            <person name="Yang Z."/>
        </authorList>
    </citation>
    <scope>NUCLEOTIDE SEQUENCE [LARGE SCALE GENOMIC DNA]</scope>
    <source>
        <strain evidence="9 10">HX-7-9</strain>
    </source>
</reference>
<dbReference type="EMBL" id="JAAGAA010000003">
    <property type="protein sequence ID" value="NDV11934.1"/>
    <property type="molecule type" value="Genomic_DNA"/>
</dbReference>
<feature type="signal peptide" evidence="8">
    <location>
        <begin position="1"/>
        <end position="22"/>
    </location>
</feature>
<accession>A0A6B2KP42</accession>
<dbReference type="RefSeq" id="WP_163315191.1">
    <property type="nucleotide sequence ID" value="NZ_JAAGAA010000003.1"/>
</dbReference>
<evidence type="ECO:0000313" key="9">
    <source>
        <dbReference type="EMBL" id="NDV11934.1"/>
    </source>
</evidence>
<dbReference type="SUPFAM" id="SSF56954">
    <property type="entry name" value="Outer membrane efflux proteins (OEP)"/>
    <property type="match status" value="1"/>
</dbReference>
<dbReference type="PROSITE" id="PS51257">
    <property type="entry name" value="PROKAR_LIPOPROTEIN"/>
    <property type="match status" value="1"/>
</dbReference>
<dbReference type="GO" id="GO:0015288">
    <property type="term" value="F:porin activity"/>
    <property type="evidence" value="ECO:0007669"/>
    <property type="project" value="TreeGrafter"/>
</dbReference>
<evidence type="ECO:0000256" key="6">
    <source>
        <dbReference type="ARBA" id="ARBA00023136"/>
    </source>
</evidence>
<keyword evidence="5" id="KW-0812">Transmembrane</keyword>
<dbReference type="GO" id="GO:1990281">
    <property type="term" value="C:efflux pump complex"/>
    <property type="evidence" value="ECO:0007669"/>
    <property type="project" value="TreeGrafter"/>
</dbReference>
<evidence type="ECO:0000256" key="2">
    <source>
        <dbReference type="ARBA" id="ARBA00007613"/>
    </source>
</evidence>
<sequence>MNRIAPTLAVLAAACLAPAAHAFDLYEAWAAARQYDANFAAQKAERDAGLQKREQGLAGLLPQVNAGASYTRSNDIEPAKISPAGSYGSHGWQASLSQPLFDVGAWTGYQKGKLTSRLADTRFDAATQTLILDVARAYFGVLLAQDTVASVQAAKKAFAKQLEQAKKSFDVGTSTILDTYEAQARFNAATAREIAALSELEVRRNALKTLTGLDAQAIAPLKGKVALAPPTPDTVEPWIERALAQNPSVTAAAQQLALAEQDVTAARGQHLPKLALSAAYQDRTTNNPNSVLQQVDDSRGSSVGVTLSMPLYAGGGINSKVAESVALREQASETLEATRRKVRENVRAAFLGVANGAALVDANERLLVSAKNQLDATRLGREVGVRTILDLLSAEQSYYEAERTLAESRYNYLTAQLQLALAAGELSETTLRSVNRYF</sequence>
<dbReference type="NCBIfam" id="TIGR01844">
    <property type="entry name" value="type_I_sec_TolC"/>
    <property type="match status" value="1"/>
</dbReference>
<dbReference type="Gene3D" id="1.20.1600.10">
    <property type="entry name" value="Outer membrane efflux proteins (OEP)"/>
    <property type="match status" value="1"/>
</dbReference>
<keyword evidence="7" id="KW-0998">Cell outer membrane</keyword>
<proteinExistence type="inferred from homology"/>
<keyword evidence="6" id="KW-0472">Membrane</keyword>
<name>A0A6B2KP42_9NEIS</name>
<dbReference type="InterPro" id="IPR051906">
    <property type="entry name" value="TolC-like"/>
</dbReference>
<comment type="caution">
    <text evidence="9">The sequence shown here is derived from an EMBL/GenBank/DDBJ whole genome shotgun (WGS) entry which is preliminary data.</text>
</comment>
<dbReference type="PANTHER" id="PTHR30026:SF20">
    <property type="entry name" value="OUTER MEMBRANE PROTEIN TOLC"/>
    <property type="match status" value="1"/>
</dbReference>
<dbReference type="Proteomes" id="UP000482578">
    <property type="component" value="Unassembled WGS sequence"/>
</dbReference>
<evidence type="ECO:0000256" key="7">
    <source>
        <dbReference type="ARBA" id="ARBA00023237"/>
    </source>
</evidence>
<keyword evidence="8" id="KW-0732">Signal</keyword>
<dbReference type="GO" id="GO:0015562">
    <property type="term" value="F:efflux transmembrane transporter activity"/>
    <property type="evidence" value="ECO:0007669"/>
    <property type="project" value="InterPro"/>
</dbReference>
<keyword evidence="4" id="KW-1134">Transmembrane beta strand</keyword>
<dbReference type="InterPro" id="IPR003423">
    <property type="entry name" value="OMP_efflux"/>
</dbReference>
<evidence type="ECO:0000256" key="5">
    <source>
        <dbReference type="ARBA" id="ARBA00022692"/>
    </source>
</evidence>
<dbReference type="InterPro" id="IPR010130">
    <property type="entry name" value="T1SS_OMP_TolC"/>
</dbReference>
<comment type="subcellular location">
    <subcellularLocation>
        <location evidence="1">Cell outer membrane</location>
    </subcellularLocation>
</comment>
<gene>
    <name evidence="9" type="ORF">GZH52_03875</name>
</gene>
<evidence type="ECO:0000256" key="3">
    <source>
        <dbReference type="ARBA" id="ARBA00022448"/>
    </source>
</evidence>
<evidence type="ECO:0000256" key="8">
    <source>
        <dbReference type="SAM" id="SignalP"/>
    </source>
</evidence>
<evidence type="ECO:0000313" key="10">
    <source>
        <dbReference type="Proteomes" id="UP000482578"/>
    </source>
</evidence>
<dbReference type="Pfam" id="PF02321">
    <property type="entry name" value="OEP"/>
    <property type="match status" value="2"/>
</dbReference>
<comment type="similarity">
    <text evidence="2">Belongs to the outer membrane factor (OMF) (TC 1.B.17) family.</text>
</comment>
<dbReference type="PANTHER" id="PTHR30026">
    <property type="entry name" value="OUTER MEMBRANE PROTEIN TOLC"/>
    <property type="match status" value="1"/>
</dbReference>
<keyword evidence="10" id="KW-1185">Reference proteome</keyword>
<dbReference type="AlphaFoldDB" id="A0A6B2KP42"/>
<feature type="chain" id="PRO_5025534448" evidence="8">
    <location>
        <begin position="23"/>
        <end position="438"/>
    </location>
</feature>